<keyword evidence="1 5" id="KW-0808">Transferase</keyword>
<feature type="binding site" evidence="5">
    <location>
        <position position="36"/>
    </location>
    <ligand>
        <name>AMP</name>
        <dbReference type="ChEBI" id="CHEBI:456215"/>
    </ligand>
</feature>
<accession>A0A2M6WCB5</accession>
<feature type="domain" description="Adenylate kinase active site lid" evidence="8">
    <location>
        <begin position="122"/>
        <end position="157"/>
    </location>
</feature>
<dbReference type="PROSITE" id="PS00113">
    <property type="entry name" value="ADENYLATE_KINASE"/>
    <property type="match status" value="1"/>
</dbReference>
<feature type="binding site" evidence="5">
    <location>
        <position position="194"/>
    </location>
    <ligand>
        <name>ATP</name>
        <dbReference type="ChEBI" id="CHEBI:30616"/>
    </ligand>
</feature>
<comment type="similarity">
    <text evidence="5 6">Belongs to the adenylate kinase family.</text>
</comment>
<dbReference type="GO" id="GO:0004017">
    <property type="term" value="F:AMP kinase activity"/>
    <property type="evidence" value="ECO:0007669"/>
    <property type="project" value="UniProtKB-UniRule"/>
</dbReference>
<dbReference type="EC" id="2.7.4.3" evidence="5 7"/>
<evidence type="ECO:0000313" key="10">
    <source>
        <dbReference type="Proteomes" id="UP000230543"/>
    </source>
</evidence>
<dbReference type="Gene3D" id="3.40.50.300">
    <property type="entry name" value="P-loop containing nucleotide triphosphate hydrolases"/>
    <property type="match status" value="1"/>
</dbReference>
<dbReference type="PANTHER" id="PTHR23359">
    <property type="entry name" value="NUCLEOTIDE KINASE"/>
    <property type="match status" value="1"/>
</dbReference>
<keyword evidence="5" id="KW-0862">Zinc</keyword>
<dbReference type="NCBIfam" id="TIGR01351">
    <property type="entry name" value="adk"/>
    <property type="match status" value="1"/>
</dbReference>
<keyword evidence="4 5" id="KW-0418">Kinase</keyword>
<dbReference type="HAMAP" id="MF_00235">
    <property type="entry name" value="Adenylate_kinase_Adk"/>
    <property type="match status" value="1"/>
</dbReference>
<dbReference type="Proteomes" id="UP000230543">
    <property type="component" value="Unassembled WGS sequence"/>
</dbReference>
<name>A0A2M6WCB5_9BACT</name>
<comment type="function">
    <text evidence="5">Catalyzes the reversible transfer of the terminal phosphate group between ATP and AMP. Plays an important role in cellular energy homeostasis and in adenine nucleotide metabolism.</text>
</comment>
<feature type="binding site" evidence="5">
    <location>
        <begin position="131"/>
        <end position="132"/>
    </location>
    <ligand>
        <name>ATP</name>
        <dbReference type="ChEBI" id="CHEBI:30616"/>
    </ligand>
</feature>
<dbReference type="InterPro" id="IPR000850">
    <property type="entry name" value="Adenylat/UMP-CMP_kin"/>
</dbReference>
<comment type="pathway">
    <text evidence="5">Purine metabolism; AMP biosynthesis via salvage pathway; AMP from ADP: step 1/1.</text>
</comment>
<feature type="binding site" evidence="5">
    <location>
        <begin position="57"/>
        <end position="59"/>
    </location>
    <ligand>
        <name>AMP</name>
        <dbReference type="ChEBI" id="CHEBI:456215"/>
    </ligand>
</feature>
<feature type="binding site" evidence="5">
    <location>
        <begin position="85"/>
        <end position="88"/>
    </location>
    <ligand>
        <name>AMP</name>
        <dbReference type="ChEBI" id="CHEBI:456215"/>
    </ligand>
</feature>
<dbReference type="UniPathway" id="UPA00588">
    <property type="reaction ID" value="UER00649"/>
</dbReference>
<gene>
    <name evidence="5" type="primary">adk</name>
    <name evidence="9" type="ORF">COU22_02175</name>
</gene>
<feature type="binding site" evidence="5">
    <location>
        <position position="125"/>
    </location>
    <ligand>
        <name>Zn(2+)</name>
        <dbReference type="ChEBI" id="CHEBI:29105"/>
        <note>structural</note>
    </ligand>
</feature>
<dbReference type="FunFam" id="3.40.50.300:FF:000106">
    <property type="entry name" value="Adenylate kinase mitochondrial"/>
    <property type="match status" value="1"/>
</dbReference>
<reference evidence="10" key="1">
    <citation type="submission" date="2017-09" db="EMBL/GenBank/DDBJ databases">
        <title>Depth-based differentiation of microbial function through sediment-hosted aquifers and enrichment of novel symbionts in the deep terrestrial subsurface.</title>
        <authorList>
            <person name="Probst A.J."/>
            <person name="Ladd B."/>
            <person name="Jarett J.K."/>
            <person name="Geller-Mcgrath D.E."/>
            <person name="Sieber C.M.K."/>
            <person name="Emerson J.B."/>
            <person name="Anantharaman K."/>
            <person name="Thomas B.C."/>
            <person name="Malmstrom R."/>
            <person name="Stieglmeier M."/>
            <person name="Klingl A."/>
            <person name="Woyke T."/>
            <person name="Ryan C.M."/>
            <person name="Banfield J.F."/>
        </authorList>
    </citation>
    <scope>NUCLEOTIDE SEQUENCE [LARGE SCALE GENOMIC DNA]</scope>
</reference>
<keyword evidence="3 5" id="KW-0547">Nucleotide-binding</keyword>
<feature type="binding site" evidence="5">
    <location>
        <position position="31"/>
    </location>
    <ligand>
        <name>AMP</name>
        <dbReference type="ChEBI" id="CHEBI:456215"/>
    </ligand>
</feature>
<organism evidence="9 10">
    <name type="scientific">Candidatus Komeilibacteria bacterium CG10_big_fil_rev_8_21_14_0_10_41_13</name>
    <dbReference type="NCBI Taxonomy" id="1974476"/>
    <lineage>
        <taxon>Bacteria</taxon>
        <taxon>Candidatus Komeiliibacteriota</taxon>
    </lineage>
</organism>
<feature type="binding site" evidence="5">
    <location>
        <position position="155"/>
    </location>
    <ligand>
        <name>AMP</name>
        <dbReference type="ChEBI" id="CHEBI:456215"/>
    </ligand>
</feature>
<dbReference type="InterPro" id="IPR007862">
    <property type="entry name" value="Adenylate_kinase_lid-dom"/>
</dbReference>
<dbReference type="NCBIfam" id="NF001381">
    <property type="entry name" value="PRK00279.1-3"/>
    <property type="match status" value="1"/>
</dbReference>
<comment type="catalytic activity">
    <reaction evidence="5 7">
        <text>AMP + ATP = 2 ADP</text>
        <dbReference type="Rhea" id="RHEA:12973"/>
        <dbReference type="ChEBI" id="CHEBI:30616"/>
        <dbReference type="ChEBI" id="CHEBI:456215"/>
        <dbReference type="ChEBI" id="CHEBI:456216"/>
        <dbReference type="EC" id="2.7.4.3"/>
    </reaction>
</comment>
<evidence type="ECO:0000256" key="2">
    <source>
        <dbReference type="ARBA" id="ARBA00022727"/>
    </source>
</evidence>
<feature type="binding site" evidence="5">
    <location>
        <position position="92"/>
    </location>
    <ligand>
        <name>AMP</name>
        <dbReference type="ChEBI" id="CHEBI:456215"/>
    </ligand>
</feature>
<dbReference type="InterPro" id="IPR033690">
    <property type="entry name" value="Adenylat_kinase_CS"/>
</dbReference>
<dbReference type="Pfam" id="PF05191">
    <property type="entry name" value="ADK_lid"/>
    <property type="match status" value="1"/>
</dbReference>
<feature type="binding site" evidence="5">
    <location>
        <position position="166"/>
    </location>
    <ligand>
        <name>AMP</name>
        <dbReference type="ChEBI" id="CHEBI:456215"/>
    </ligand>
</feature>
<dbReference type="Pfam" id="PF00406">
    <property type="entry name" value="ADK"/>
    <property type="match status" value="1"/>
</dbReference>
<keyword evidence="5" id="KW-0963">Cytoplasm</keyword>
<dbReference type="InterPro" id="IPR027417">
    <property type="entry name" value="P-loop_NTPase"/>
</dbReference>
<keyword evidence="5 7" id="KW-0067">ATP-binding</keyword>
<evidence type="ECO:0000256" key="7">
    <source>
        <dbReference type="RuleBase" id="RU003331"/>
    </source>
</evidence>
<comment type="subcellular location">
    <subcellularLocation>
        <location evidence="5 7">Cytoplasm</location>
    </subcellularLocation>
</comment>
<dbReference type="GO" id="GO:0008270">
    <property type="term" value="F:zinc ion binding"/>
    <property type="evidence" value="ECO:0007669"/>
    <property type="project" value="UniProtKB-UniRule"/>
</dbReference>
<evidence type="ECO:0000256" key="6">
    <source>
        <dbReference type="RuleBase" id="RU003330"/>
    </source>
</evidence>
<dbReference type="GO" id="GO:0005737">
    <property type="term" value="C:cytoplasm"/>
    <property type="evidence" value="ECO:0007669"/>
    <property type="project" value="UniProtKB-SubCell"/>
</dbReference>
<feature type="binding site" evidence="5">
    <location>
        <position position="145"/>
    </location>
    <ligand>
        <name>Zn(2+)</name>
        <dbReference type="ChEBI" id="CHEBI:29105"/>
        <note>structural</note>
    </ligand>
</feature>
<dbReference type="SUPFAM" id="SSF52540">
    <property type="entry name" value="P-loop containing nucleoside triphosphate hydrolases"/>
    <property type="match status" value="1"/>
</dbReference>
<evidence type="ECO:0000256" key="3">
    <source>
        <dbReference type="ARBA" id="ARBA00022741"/>
    </source>
</evidence>
<dbReference type="PRINTS" id="PR00094">
    <property type="entry name" value="ADENYLTKNASE"/>
</dbReference>
<evidence type="ECO:0000256" key="1">
    <source>
        <dbReference type="ARBA" id="ARBA00022679"/>
    </source>
</evidence>
<evidence type="ECO:0000313" key="9">
    <source>
        <dbReference type="EMBL" id="PIT90443.1"/>
    </source>
</evidence>
<evidence type="ECO:0000259" key="8">
    <source>
        <dbReference type="Pfam" id="PF05191"/>
    </source>
</evidence>
<evidence type="ECO:0000256" key="5">
    <source>
        <dbReference type="HAMAP-Rule" id="MF_00235"/>
    </source>
</evidence>
<dbReference type="CDD" id="cd01428">
    <property type="entry name" value="ADK"/>
    <property type="match status" value="1"/>
</dbReference>
<feature type="binding site" evidence="5">
    <location>
        <position position="122"/>
    </location>
    <ligand>
        <name>ATP</name>
        <dbReference type="ChEBI" id="CHEBI:30616"/>
    </ligand>
</feature>
<feature type="binding site" evidence="5">
    <location>
        <position position="148"/>
    </location>
    <ligand>
        <name>Zn(2+)</name>
        <dbReference type="ChEBI" id="CHEBI:29105"/>
        <note>structural</note>
    </ligand>
</feature>
<feature type="binding site" evidence="5">
    <location>
        <position position="128"/>
    </location>
    <ligand>
        <name>Zn(2+)</name>
        <dbReference type="ChEBI" id="CHEBI:29105"/>
        <note>structural</note>
    </ligand>
</feature>
<feature type="region of interest" description="NMP" evidence="5">
    <location>
        <begin position="30"/>
        <end position="59"/>
    </location>
</feature>
<keyword evidence="5" id="KW-0479">Metal-binding</keyword>
<feature type="region of interest" description="LID" evidence="5">
    <location>
        <begin position="121"/>
        <end position="158"/>
    </location>
</feature>
<dbReference type="InterPro" id="IPR006259">
    <property type="entry name" value="Adenyl_kin_sub"/>
</dbReference>
<keyword evidence="2 5" id="KW-0545">Nucleotide biosynthesis</keyword>
<dbReference type="EMBL" id="PFBO01000072">
    <property type="protein sequence ID" value="PIT90443.1"/>
    <property type="molecule type" value="Genomic_DNA"/>
</dbReference>
<comment type="caution">
    <text evidence="9">The sequence shown here is derived from an EMBL/GenBank/DDBJ whole genome shotgun (WGS) entry which is preliminary data.</text>
</comment>
<evidence type="ECO:0000256" key="4">
    <source>
        <dbReference type="ARBA" id="ARBA00022777"/>
    </source>
</evidence>
<sequence length="214" mass="24127">MKIIIFGPQGSGKGTQAKLLSEKLNIPHISTGKIFRDNIEEQTDLGKEAQKYMAQGNLVPDDLVIALIKDRLAETDCSDGFILDGYPRTMPQAESLDAIIKLDLALEIWIPDEEAIHRISQRRSCSVCGEIFHLSHKPPKVESVCDKCGGKLIVRDDDQEKAIKQRLASYHKLTEPLIDHYKAQDIYMKIDGRPAIEAVKESIFEIFKQLKLID</sequence>
<feature type="binding site" evidence="5">
    <location>
        <begin position="10"/>
        <end position="15"/>
    </location>
    <ligand>
        <name>ATP</name>
        <dbReference type="ChEBI" id="CHEBI:30616"/>
    </ligand>
</feature>
<dbReference type="GO" id="GO:0005524">
    <property type="term" value="F:ATP binding"/>
    <property type="evidence" value="ECO:0007669"/>
    <property type="project" value="UniProtKB-UniRule"/>
</dbReference>
<proteinExistence type="inferred from homology"/>
<comment type="subunit">
    <text evidence="5 7">Monomer.</text>
</comment>
<comment type="domain">
    <text evidence="5">Consists of three domains, a large central CORE domain and two small peripheral domains, NMPbind and LID, which undergo movements during catalysis. The LID domain closes over the site of phosphoryl transfer upon ATP binding. Assembling and dissambling the active center during each catalytic cycle provides an effective means to prevent ATP hydrolysis. Some bacteria have evolved a zinc-coordinating structure that stabilizes the LID domain.</text>
</comment>
<dbReference type="AlphaFoldDB" id="A0A2M6WCB5"/>
<protein>
    <recommendedName>
        <fullName evidence="5 7">Adenylate kinase</fullName>
        <shortName evidence="5">AK</shortName>
        <ecNumber evidence="5 7">2.7.4.3</ecNumber>
    </recommendedName>
    <alternativeName>
        <fullName evidence="5">ATP-AMP transphosphorylase</fullName>
    </alternativeName>
    <alternativeName>
        <fullName evidence="5">ATP:AMP phosphotransferase</fullName>
    </alternativeName>
    <alternativeName>
        <fullName evidence="5">Adenylate monophosphate kinase</fullName>
    </alternativeName>
</protein>
<dbReference type="NCBIfam" id="NF001380">
    <property type="entry name" value="PRK00279.1-2"/>
    <property type="match status" value="1"/>
</dbReference>
<dbReference type="GO" id="GO:0044209">
    <property type="term" value="P:AMP salvage"/>
    <property type="evidence" value="ECO:0007669"/>
    <property type="project" value="UniProtKB-UniRule"/>
</dbReference>